<evidence type="ECO:0000256" key="2">
    <source>
        <dbReference type="ARBA" id="ARBA00023295"/>
    </source>
</evidence>
<evidence type="ECO:0000256" key="1">
    <source>
        <dbReference type="ARBA" id="ARBA00022801"/>
    </source>
</evidence>
<evidence type="ECO:0000259" key="5">
    <source>
        <dbReference type="PROSITE" id="PS52009"/>
    </source>
</evidence>
<feature type="signal peptide" evidence="4">
    <location>
        <begin position="1"/>
        <end position="22"/>
    </location>
</feature>
<dbReference type="PANTHER" id="PTHR13170">
    <property type="entry name" value="O-GLCNACASE"/>
    <property type="match status" value="1"/>
</dbReference>
<proteinExistence type="inferred from homology"/>
<accession>A0A8J7CLM1</accession>
<evidence type="ECO:0000256" key="4">
    <source>
        <dbReference type="SAM" id="SignalP"/>
    </source>
</evidence>
<name>A0A8J7CLM1_9BACT</name>
<organism evidence="6 7">
    <name type="scientific">Candidatus Polarisedimenticola svalbardensis</name>
    <dbReference type="NCBI Taxonomy" id="2886004"/>
    <lineage>
        <taxon>Bacteria</taxon>
        <taxon>Pseudomonadati</taxon>
        <taxon>Acidobacteriota</taxon>
        <taxon>Candidatus Polarisedimenticolia</taxon>
        <taxon>Candidatus Polarisedimenticolales</taxon>
        <taxon>Candidatus Polarisedimenticolaceae</taxon>
        <taxon>Candidatus Polarisedimenticola</taxon>
    </lineage>
</organism>
<sequence length="469" mass="52317">MSHRPLIRLLLFLALAIVPALAGPVDPFPVRMVKLQGDPAAAATRAHLAYSRSLGFNAVWVYGHQAGVWTDGDIRLNPEFLDLADWCRNQDMTIFVSVNPVAATGGDFIFHEKSGEKRIARFLRKLRRKAGVHDFVLSFDDMPTRLTDLNDFLTYGASTAPAHLDLTRRLYRRMNKSDTFWLAATAYCDAHLGDGNGPYTKPFLERLSTLDPDIGLIWTGPEVLSRSITGDDIRNARRRLGGRKILLYDNYPVNDDGRRLSLGLVLGPLRNRSPEIAGHVAAYLACPMNQVGASRLPLRTVAEYLADPAGYDPDLSWQGAIADLAGDDPAALDALKTQAMEWGGWIGGRNYHHADESSIFTAARELAHPAYVARWGYTLKRYPDRIAALSKLSDTWFRDDLLLAMKRRLAVARVFPLIVEYRARKAAGRKDADDILRTILTVRERTAERPVRLLLESFLEEAGVPSEAE</sequence>
<keyword evidence="4" id="KW-0732">Signal</keyword>
<feature type="active site" description="Proton donor" evidence="3">
    <location>
        <position position="141"/>
    </location>
</feature>
<dbReference type="SUPFAM" id="SSF51445">
    <property type="entry name" value="(Trans)glycosidases"/>
    <property type="match status" value="1"/>
</dbReference>
<gene>
    <name evidence="6" type="ORF">IFK94_09145</name>
</gene>
<dbReference type="Gene3D" id="3.20.20.80">
    <property type="entry name" value="Glycosidases"/>
    <property type="match status" value="1"/>
</dbReference>
<reference evidence="6 7" key="1">
    <citation type="submission" date="2020-08" db="EMBL/GenBank/DDBJ databases">
        <title>Acidobacteriota in marine sediments use diverse sulfur dissimilation pathways.</title>
        <authorList>
            <person name="Wasmund K."/>
        </authorList>
    </citation>
    <scope>NUCLEOTIDE SEQUENCE [LARGE SCALE GENOMIC DNA]</scope>
    <source>
        <strain evidence="6">MAG AM4</strain>
    </source>
</reference>
<keyword evidence="1 3" id="KW-0378">Hydrolase</keyword>
<feature type="domain" description="GH84" evidence="5">
    <location>
        <begin position="13"/>
        <end position="309"/>
    </location>
</feature>
<evidence type="ECO:0000256" key="3">
    <source>
        <dbReference type="PROSITE-ProRule" id="PRU01353"/>
    </source>
</evidence>
<feature type="chain" id="PRO_5035229819" evidence="4">
    <location>
        <begin position="23"/>
        <end position="469"/>
    </location>
</feature>
<comment type="similarity">
    <text evidence="3">Belongs to the glycosyl hydrolase 84 family.</text>
</comment>
<dbReference type="AlphaFoldDB" id="A0A8J7CLM1"/>
<dbReference type="PROSITE" id="PS52009">
    <property type="entry name" value="GH84"/>
    <property type="match status" value="1"/>
</dbReference>
<dbReference type="GO" id="GO:1901135">
    <property type="term" value="P:carbohydrate derivative metabolic process"/>
    <property type="evidence" value="ECO:0007669"/>
    <property type="project" value="UniProtKB-ARBA"/>
</dbReference>
<dbReference type="EMBL" id="JACXWD010000026">
    <property type="protein sequence ID" value="MBD3868278.1"/>
    <property type="molecule type" value="Genomic_DNA"/>
</dbReference>
<comment type="caution">
    <text evidence="6">The sequence shown here is derived from an EMBL/GenBank/DDBJ whole genome shotgun (WGS) entry which is preliminary data.</text>
</comment>
<dbReference type="PANTHER" id="PTHR13170:SF16">
    <property type="entry name" value="PROTEIN O-GLCNACASE"/>
    <property type="match status" value="1"/>
</dbReference>
<dbReference type="Proteomes" id="UP000648239">
    <property type="component" value="Unassembled WGS sequence"/>
</dbReference>
<dbReference type="GO" id="GO:0015929">
    <property type="term" value="F:hexosaminidase activity"/>
    <property type="evidence" value="ECO:0007669"/>
    <property type="project" value="UniProtKB-ARBA"/>
</dbReference>
<evidence type="ECO:0000313" key="7">
    <source>
        <dbReference type="Proteomes" id="UP000648239"/>
    </source>
</evidence>
<dbReference type="InterPro" id="IPR011496">
    <property type="entry name" value="O-GlcNAcase_cat"/>
</dbReference>
<dbReference type="InterPro" id="IPR051822">
    <property type="entry name" value="Glycosyl_Hydrolase_84"/>
</dbReference>
<protein>
    <submittedName>
        <fullName evidence="6">Beta-N-acetylglucosaminidase domain-containing protein</fullName>
    </submittedName>
</protein>
<dbReference type="InterPro" id="IPR017853">
    <property type="entry name" value="GH"/>
</dbReference>
<dbReference type="Pfam" id="PF07555">
    <property type="entry name" value="NAGidase"/>
    <property type="match status" value="1"/>
</dbReference>
<evidence type="ECO:0000313" key="6">
    <source>
        <dbReference type="EMBL" id="MBD3868278.1"/>
    </source>
</evidence>
<keyword evidence="2 3" id="KW-0326">Glycosidase</keyword>